<dbReference type="PANTHER" id="PTHR21310:SF54">
    <property type="entry name" value="AMINOGLYCOSIDE PHOSPHOTRANSFERASE DOMAIN-CONTAINING PROTEIN"/>
    <property type="match status" value="1"/>
</dbReference>
<dbReference type="AlphaFoldDB" id="A0A1T3C5U2"/>
<dbReference type="SUPFAM" id="SSF56112">
    <property type="entry name" value="Protein kinase-like (PK-like)"/>
    <property type="match status" value="1"/>
</dbReference>
<proteinExistence type="predicted"/>
<accession>A0A1T3C5U2</accession>
<dbReference type="Proteomes" id="UP000191004">
    <property type="component" value="Unassembled WGS sequence"/>
</dbReference>
<dbReference type="InterPro" id="IPR051678">
    <property type="entry name" value="AGP_Transferase"/>
</dbReference>
<evidence type="ECO:0000259" key="1">
    <source>
        <dbReference type="Pfam" id="PF01636"/>
    </source>
</evidence>
<dbReference type="PANTHER" id="PTHR21310">
    <property type="entry name" value="AMINOGLYCOSIDE PHOSPHOTRANSFERASE-RELATED-RELATED"/>
    <property type="match status" value="1"/>
</dbReference>
<evidence type="ECO:0000313" key="2">
    <source>
        <dbReference type="EMBL" id="OPB36399.1"/>
    </source>
</evidence>
<feature type="domain" description="Aminoglycoside phosphotransferase" evidence="1">
    <location>
        <begin position="61"/>
        <end position="240"/>
    </location>
</feature>
<dbReference type="EMBL" id="LVVK01000023">
    <property type="protein sequence ID" value="OPB36399.1"/>
    <property type="molecule type" value="Genomic_DNA"/>
</dbReference>
<dbReference type="InterPro" id="IPR002575">
    <property type="entry name" value="Aminoglycoside_PTrfase"/>
</dbReference>
<reference evidence="2 3" key="1">
    <citation type="submission" date="2016-04" db="EMBL/GenBank/DDBJ databases">
        <title>Multiple horizontal gene transfer events from other fungi enriched the ability of the initially mycotrophic fungus Trichoderma (Ascomycota) to feed on dead plant biomass.</title>
        <authorList>
            <person name="Atanasova L."/>
            <person name="Chenthamara K."/>
            <person name="Zhang J."/>
            <person name="Grujic M."/>
            <person name="Henrissat B."/>
            <person name="Kuo A."/>
            <person name="Aertz A."/>
            <person name="Salamov A."/>
            <person name="Lipzen A."/>
            <person name="Labutti K."/>
            <person name="Barry K."/>
            <person name="Miao Y."/>
            <person name="Rahimi M.J."/>
            <person name="Shen Q."/>
            <person name="Grigoriev I.V."/>
            <person name="Kubicek C.P."/>
            <person name="Druzhinina I.S."/>
        </authorList>
    </citation>
    <scope>NUCLEOTIDE SEQUENCE [LARGE SCALE GENOMIC DNA]</scope>
    <source>
        <strain evidence="2 3">NJAU 4742</strain>
    </source>
</reference>
<name>A0A1T3C5U2_9HYPO</name>
<keyword evidence="3" id="KW-1185">Reference proteome</keyword>
<protein>
    <recommendedName>
        <fullName evidence="1">Aminoglycoside phosphotransferase domain-containing protein</fullName>
    </recommendedName>
</protein>
<evidence type="ECO:0000313" key="3">
    <source>
        <dbReference type="Proteomes" id="UP000191004"/>
    </source>
</evidence>
<sequence length="350" mass="39643">MTISYSEYSNGEAIADFFTTKTSVSRSECDARAKKLVGGNVIPVEGQGNCSYSAYAGPGLEYVVQFRLKTLKLKPETTALAHKIYGALAPEVLLEGEMRDDSKGKEPLYVYVMRRMQGITHLDFLLAHGFPENSQENFTRRKTFMADIARFFAISWNNPQKVESTYRDQLGQTYVKELRLLLSALPNRFHAIIERCIRSMDDVLSLPMVFLHRDFSTCNIMVDETSCHLVGVIDWAEAEICPFGLNLDSLESFAGKLHYRDGWSRYQDYADLQDTFWDVFTQVVGGLTEAQIQAIKLARVTGLLLSHGFTRRLANEPPAVPIRDDEDGRYNMLSLDAFLVNPATRFEDLD</sequence>
<dbReference type="OrthoDB" id="5598852at2759"/>
<gene>
    <name evidence="2" type="ORF">A0O28_0054780</name>
</gene>
<dbReference type="Gene3D" id="3.90.1200.10">
    <property type="match status" value="1"/>
</dbReference>
<organism evidence="2 3">
    <name type="scientific">Trichoderma guizhouense</name>
    <dbReference type="NCBI Taxonomy" id="1491466"/>
    <lineage>
        <taxon>Eukaryota</taxon>
        <taxon>Fungi</taxon>
        <taxon>Dikarya</taxon>
        <taxon>Ascomycota</taxon>
        <taxon>Pezizomycotina</taxon>
        <taxon>Sordariomycetes</taxon>
        <taxon>Hypocreomycetidae</taxon>
        <taxon>Hypocreales</taxon>
        <taxon>Hypocreaceae</taxon>
        <taxon>Trichoderma</taxon>
    </lineage>
</organism>
<dbReference type="Pfam" id="PF01636">
    <property type="entry name" value="APH"/>
    <property type="match status" value="1"/>
</dbReference>
<comment type="caution">
    <text evidence="2">The sequence shown here is derived from an EMBL/GenBank/DDBJ whole genome shotgun (WGS) entry which is preliminary data.</text>
</comment>
<dbReference type="InterPro" id="IPR011009">
    <property type="entry name" value="Kinase-like_dom_sf"/>
</dbReference>